<gene>
    <name evidence="1" type="ORF">BABINDRAFT_89095</name>
</gene>
<keyword evidence="2" id="KW-1185">Reference proteome</keyword>
<dbReference type="AlphaFoldDB" id="A0A1E3QMD5"/>
<organism evidence="1 2">
    <name type="scientific">Babjeviella inositovora NRRL Y-12698</name>
    <dbReference type="NCBI Taxonomy" id="984486"/>
    <lineage>
        <taxon>Eukaryota</taxon>
        <taxon>Fungi</taxon>
        <taxon>Dikarya</taxon>
        <taxon>Ascomycota</taxon>
        <taxon>Saccharomycotina</taxon>
        <taxon>Pichiomycetes</taxon>
        <taxon>Serinales incertae sedis</taxon>
        <taxon>Babjeviella</taxon>
    </lineage>
</organism>
<dbReference type="RefSeq" id="XP_018983580.1">
    <property type="nucleotide sequence ID" value="XM_019132877.1"/>
</dbReference>
<proteinExistence type="predicted"/>
<reference evidence="2" key="1">
    <citation type="submission" date="2016-05" db="EMBL/GenBank/DDBJ databases">
        <title>Comparative genomics of biotechnologically important yeasts.</title>
        <authorList>
            <consortium name="DOE Joint Genome Institute"/>
            <person name="Riley R."/>
            <person name="Haridas S."/>
            <person name="Wolfe K.H."/>
            <person name="Lopes M.R."/>
            <person name="Hittinger C.T."/>
            <person name="Goker M."/>
            <person name="Salamov A."/>
            <person name="Wisecaver J."/>
            <person name="Long T.M."/>
            <person name="Aerts A.L."/>
            <person name="Barry K."/>
            <person name="Choi C."/>
            <person name="Clum A."/>
            <person name="Coughlan A.Y."/>
            <person name="Deshpande S."/>
            <person name="Douglass A.P."/>
            <person name="Hanson S.J."/>
            <person name="Klenk H.-P."/>
            <person name="Labutti K."/>
            <person name="Lapidus A."/>
            <person name="Lindquist E."/>
            <person name="Lipzen A."/>
            <person name="Meier-Kolthoff J.P."/>
            <person name="Ohm R.A."/>
            <person name="Otillar R.P."/>
            <person name="Pangilinan J."/>
            <person name="Peng Y."/>
            <person name="Rokas A."/>
            <person name="Rosa C.A."/>
            <person name="Scheuner C."/>
            <person name="Sibirny A.A."/>
            <person name="Slot J.C."/>
            <person name="Stielow J.B."/>
            <person name="Sun H."/>
            <person name="Kurtzman C.P."/>
            <person name="Blackwell M."/>
            <person name="Grigoriev I.V."/>
            <person name="Jeffries T.W."/>
        </authorList>
    </citation>
    <scope>NUCLEOTIDE SEQUENCE [LARGE SCALE GENOMIC DNA]</scope>
    <source>
        <strain evidence="2">NRRL Y-12698</strain>
    </source>
</reference>
<name>A0A1E3QMD5_9ASCO</name>
<evidence type="ECO:0000313" key="2">
    <source>
        <dbReference type="Proteomes" id="UP000094336"/>
    </source>
</evidence>
<sequence length="91" mass="10580">MSYGAGQNPQLRAVSLEQQTVSDHKKEYLKNCTKKICKSIGTGLRWVYMKIGPWNITPCWTLISNTLSLYRIPQALRNRLPTIEPFIIFFY</sequence>
<evidence type="ECO:0000313" key="1">
    <source>
        <dbReference type="EMBL" id="ODQ78252.1"/>
    </source>
</evidence>
<dbReference type="EMBL" id="KV454436">
    <property type="protein sequence ID" value="ODQ78252.1"/>
    <property type="molecule type" value="Genomic_DNA"/>
</dbReference>
<accession>A0A1E3QMD5</accession>
<dbReference type="Proteomes" id="UP000094336">
    <property type="component" value="Unassembled WGS sequence"/>
</dbReference>
<dbReference type="GeneID" id="30150730"/>
<protein>
    <submittedName>
        <fullName evidence="1">Uncharacterized protein</fullName>
    </submittedName>
</protein>